<dbReference type="AlphaFoldDB" id="A0A0M8K8I2"/>
<keyword evidence="3 5" id="KW-0460">Magnesium</keyword>
<evidence type="ECO:0000256" key="1">
    <source>
        <dbReference type="ARBA" id="ARBA00001946"/>
    </source>
</evidence>
<reference evidence="8 10" key="2">
    <citation type="submission" date="2015-07" db="EMBL/GenBank/DDBJ databases">
        <title>Whole genome sequence of Ardenticatena maritima DSM 23922.</title>
        <authorList>
            <person name="Hemp J."/>
            <person name="Ward L.M."/>
            <person name="Pace L.A."/>
            <person name="Fischer W.W."/>
        </authorList>
    </citation>
    <scope>NUCLEOTIDE SEQUENCE [LARGE SCALE GENOMIC DNA]</scope>
    <source>
        <strain evidence="8 10">110S</strain>
    </source>
</reference>
<keyword evidence="7" id="KW-0456">Lyase</keyword>
<dbReference type="EMBL" id="LGKN01000003">
    <property type="protein sequence ID" value="KPL89301.1"/>
    <property type="molecule type" value="Genomic_DNA"/>
</dbReference>
<sequence length="288" mass="31904">MIRIRRSLLFMPGNEMRKILKGAQLGPDAVIMDIEDGVAPDRKEEARRTIREALETVDFGQTERLVRINPIGSGLEVDDLRATVGGKPDGYVIPKVESAEQVRWVSRWLAAAERRHGWEVGSIRLVLLIETARGVLNAASIAAADDRIDALAFGSEDYAGDVGAIRTRESLEILYARSHVVTAAAAYGRQAIGTVFIDLHDLDAFRAEAEFELQLGYTGKLAIHPRQVPVIHDVFTPSPEEVERARKLLEAFEAHKAEGRGAFAYEGKMVDMPIVRAAQWVLARAREQ</sequence>
<dbReference type="InterPro" id="IPR005000">
    <property type="entry name" value="Aldolase/citrate-lyase_domain"/>
</dbReference>
<protein>
    <submittedName>
        <fullName evidence="7">Citrate lyase subunit beta-like protein</fullName>
    </submittedName>
</protein>
<keyword evidence="9" id="KW-1185">Reference proteome</keyword>
<feature type="domain" description="HpcH/HpaI aldolase/citrate lyase" evidence="6">
    <location>
        <begin position="6"/>
        <end position="225"/>
    </location>
</feature>
<evidence type="ECO:0000256" key="3">
    <source>
        <dbReference type="ARBA" id="ARBA00022842"/>
    </source>
</evidence>
<feature type="binding site" evidence="5">
    <location>
        <position position="130"/>
    </location>
    <ligand>
        <name>Mg(2+)</name>
        <dbReference type="ChEBI" id="CHEBI:18420"/>
    </ligand>
</feature>
<reference evidence="7 9" key="1">
    <citation type="journal article" date="2015" name="Genome Announc.">
        <title>Draft Genome Sequence of a Heterotrophic Facultative Anaerobic Thermophilic Bacterium, Ardenticatena maritima Strain 110ST.</title>
        <authorList>
            <person name="Kawaichi S."/>
            <person name="Yoshida T."/>
            <person name="Sako Y."/>
            <person name="Nakamura R."/>
        </authorList>
    </citation>
    <scope>NUCLEOTIDE SEQUENCE [LARGE SCALE GENOMIC DNA]</scope>
    <source>
        <strain evidence="7 9">110S</strain>
    </source>
</reference>
<dbReference type="GO" id="GO:0000287">
    <property type="term" value="F:magnesium ion binding"/>
    <property type="evidence" value="ECO:0007669"/>
    <property type="project" value="TreeGrafter"/>
</dbReference>
<comment type="caution">
    <text evidence="7">The sequence shown here is derived from an EMBL/GenBank/DDBJ whole genome shotgun (WGS) entry which is preliminary data.</text>
</comment>
<dbReference type="PANTHER" id="PTHR32308:SF0">
    <property type="entry name" value="HPCH_HPAI ALDOLASE_CITRATE LYASE DOMAIN-CONTAINING PROTEIN"/>
    <property type="match status" value="1"/>
</dbReference>
<name>A0A0M8K8I2_9CHLR</name>
<evidence type="ECO:0000313" key="10">
    <source>
        <dbReference type="Proteomes" id="UP000050502"/>
    </source>
</evidence>
<proteinExistence type="predicted"/>
<reference evidence="9" key="3">
    <citation type="submission" date="2015-08" db="EMBL/GenBank/DDBJ databases">
        <title>Draft Genome Sequence of a Heterotrophic Facultative Anaerobic Bacterium Ardenticatena maritima Strain 110S.</title>
        <authorList>
            <person name="Kawaichi S."/>
            <person name="Yoshida T."/>
            <person name="Sako Y."/>
            <person name="Nakamura R."/>
        </authorList>
    </citation>
    <scope>NUCLEOTIDE SEQUENCE [LARGE SCALE GENOMIC DNA]</scope>
    <source>
        <strain evidence="9">110S</strain>
    </source>
</reference>
<gene>
    <name evidence="7" type="ORF">ARMA_2358</name>
    <name evidence="8" type="ORF">SE16_02180</name>
</gene>
<dbReference type="GO" id="GO:0016829">
    <property type="term" value="F:lyase activity"/>
    <property type="evidence" value="ECO:0007669"/>
    <property type="project" value="UniProtKB-KW"/>
</dbReference>
<comment type="cofactor">
    <cofactor evidence="1">
        <name>Mg(2+)</name>
        <dbReference type="ChEBI" id="CHEBI:18420"/>
    </cofactor>
</comment>
<dbReference type="Proteomes" id="UP000037784">
    <property type="component" value="Unassembled WGS sequence"/>
</dbReference>
<keyword evidence="2 5" id="KW-0479">Metal-binding</keyword>
<evidence type="ECO:0000259" key="6">
    <source>
        <dbReference type="Pfam" id="PF03328"/>
    </source>
</evidence>
<dbReference type="InterPro" id="IPR011206">
    <property type="entry name" value="Citrate_lyase_beta/mcl1/mcl2"/>
</dbReference>
<dbReference type="PANTHER" id="PTHR32308">
    <property type="entry name" value="LYASE BETA SUBUNIT, PUTATIVE (AFU_ORTHOLOGUE AFUA_4G13030)-RELATED"/>
    <property type="match status" value="1"/>
</dbReference>
<dbReference type="InParanoid" id="A0A0M8K8I2"/>
<evidence type="ECO:0000313" key="7">
    <source>
        <dbReference type="EMBL" id="GAP63935.1"/>
    </source>
</evidence>
<evidence type="ECO:0000313" key="8">
    <source>
        <dbReference type="EMBL" id="KPL89301.1"/>
    </source>
</evidence>
<feature type="binding site" evidence="4">
    <location>
        <position position="130"/>
    </location>
    <ligand>
        <name>substrate</name>
    </ligand>
</feature>
<feature type="binding site" evidence="4">
    <location>
        <position position="67"/>
    </location>
    <ligand>
        <name>substrate</name>
    </ligand>
</feature>
<evidence type="ECO:0000313" key="9">
    <source>
        <dbReference type="Proteomes" id="UP000037784"/>
    </source>
</evidence>
<evidence type="ECO:0000256" key="5">
    <source>
        <dbReference type="PIRSR" id="PIRSR015582-2"/>
    </source>
</evidence>
<dbReference type="PIRSF" id="PIRSF015582">
    <property type="entry name" value="Cit_lyase_B"/>
    <property type="match status" value="1"/>
</dbReference>
<dbReference type="Proteomes" id="UP000050502">
    <property type="component" value="Unassembled WGS sequence"/>
</dbReference>
<feature type="binding site" evidence="5">
    <location>
        <position position="157"/>
    </location>
    <ligand>
        <name>Mg(2+)</name>
        <dbReference type="ChEBI" id="CHEBI:18420"/>
    </ligand>
</feature>
<dbReference type="Pfam" id="PF03328">
    <property type="entry name" value="HpcH_HpaI"/>
    <property type="match status" value="1"/>
</dbReference>
<dbReference type="OrthoDB" id="9786940at2"/>
<dbReference type="InterPro" id="IPR015813">
    <property type="entry name" value="Pyrv/PenolPyrv_kinase-like_dom"/>
</dbReference>
<evidence type="ECO:0000256" key="4">
    <source>
        <dbReference type="PIRSR" id="PIRSR015582-1"/>
    </source>
</evidence>
<evidence type="ECO:0000256" key="2">
    <source>
        <dbReference type="ARBA" id="ARBA00022723"/>
    </source>
</evidence>
<dbReference type="GO" id="GO:0006107">
    <property type="term" value="P:oxaloacetate metabolic process"/>
    <property type="evidence" value="ECO:0007669"/>
    <property type="project" value="TreeGrafter"/>
</dbReference>
<accession>A0A0M8K8I2</accession>
<dbReference type="InterPro" id="IPR040442">
    <property type="entry name" value="Pyrv_kinase-like_dom_sf"/>
</dbReference>
<dbReference type="SUPFAM" id="SSF51621">
    <property type="entry name" value="Phosphoenolpyruvate/pyruvate domain"/>
    <property type="match status" value="1"/>
</dbReference>
<dbReference type="RefSeq" id="WP_054493704.1">
    <property type="nucleotide sequence ID" value="NZ_BBZA01000211.1"/>
</dbReference>
<dbReference type="STRING" id="872965.SE16_02180"/>
<organism evidence="7 9">
    <name type="scientific">Ardenticatena maritima</name>
    <dbReference type="NCBI Taxonomy" id="872965"/>
    <lineage>
        <taxon>Bacteria</taxon>
        <taxon>Bacillati</taxon>
        <taxon>Chloroflexota</taxon>
        <taxon>Ardenticatenia</taxon>
        <taxon>Ardenticatenales</taxon>
        <taxon>Ardenticatenaceae</taxon>
        <taxon>Ardenticatena</taxon>
    </lineage>
</organism>
<dbReference type="Gene3D" id="3.20.20.60">
    <property type="entry name" value="Phosphoenolpyruvate-binding domains"/>
    <property type="match status" value="1"/>
</dbReference>
<dbReference type="EMBL" id="BBZA01000211">
    <property type="protein sequence ID" value="GAP63935.1"/>
    <property type="molecule type" value="Genomic_DNA"/>
</dbReference>